<gene>
    <name evidence="2" type="primary">LOC106473078</name>
</gene>
<dbReference type="GeneID" id="106473078"/>
<accession>A0ABM1TQX9</accession>
<dbReference type="Proteomes" id="UP000694941">
    <property type="component" value="Unplaced"/>
</dbReference>
<protein>
    <submittedName>
        <fullName evidence="2">Uncharacterized protein LOC106473078</fullName>
    </submittedName>
</protein>
<evidence type="ECO:0000313" key="1">
    <source>
        <dbReference type="Proteomes" id="UP000694941"/>
    </source>
</evidence>
<name>A0ABM1TQX9_LIMPO</name>
<proteinExistence type="predicted"/>
<keyword evidence="1" id="KW-1185">Reference proteome</keyword>
<sequence>MVLSWSLESLAIKVHRNYFQQKLEDTSFGLEKLQKLYLEIPDSDYGYVAATWILAYTCNLEELHIHASYYMHLLCATCPIFNSLKIYNNLSVQKLSKIFFTDDEVYTNTCYPHYVAERRFLATKGLMNEIISIQNQSEKKIMWKALWLSSGALCALAEQNILKKDDIKASDISFRLKHSHEKGLEQVGNYLENCNLESVKQLEVDVGKMDLINISRLGASLLSFSLLSFKPWLGSSEEVCFTHCGAPIVPETLAKFQSYSSFCLLSIYNSQVLFGTNCISFC</sequence>
<reference evidence="2" key="1">
    <citation type="submission" date="2025-08" db="UniProtKB">
        <authorList>
            <consortium name="RefSeq"/>
        </authorList>
    </citation>
    <scope>IDENTIFICATION</scope>
    <source>
        <tissue evidence="2">Muscle</tissue>
    </source>
</reference>
<organism evidence="1 2">
    <name type="scientific">Limulus polyphemus</name>
    <name type="common">Atlantic horseshoe crab</name>
    <dbReference type="NCBI Taxonomy" id="6850"/>
    <lineage>
        <taxon>Eukaryota</taxon>
        <taxon>Metazoa</taxon>
        <taxon>Ecdysozoa</taxon>
        <taxon>Arthropoda</taxon>
        <taxon>Chelicerata</taxon>
        <taxon>Merostomata</taxon>
        <taxon>Xiphosura</taxon>
        <taxon>Limulidae</taxon>
        <taxon>Limulus</taxon>
    </lineage>
</organism>
<dbReference type="RefSeq" id="XP_022258285.1">
    <property type="nucleotide sequence ID" value="XM_022402577.1"/>
</dbReference>
<evidence type="ECO:0000313" key="2">
    <source>
        <dbReference type="RefSeq" id="XP_022258285.1"/>
    </source>
</evidence>